<keyword evidence="1" id="KW-0802">TPR repeat</keyword>
<dbReference type="Proteomes" id="UP000316798">
    <property type="component" value="Chromosome"/>
</dbReference>
<dbReference type="OrthoDB" id="9814042at2"/>
<proteinExistence type="predicted"/>
<evidence type="ECO:0000256" key="1">
    <source>
        <dbReference type="PROSITE-ProRule" id="PRU00339"/>
    </source>
</evidence>
<feature type="chain" id="PRO_5022051947" evidence="2">
    <location>
        <begin position="27"/>
        <end position="278"/>
    </location>
</feature>
<feature type="repeat" description="TPR" evidence="1">
    <location>
        <begin position="60"/>
        <end position="93"/>
    </location>
</feature>
<dbReference type="InterPro" id="IPR013360">
    <property type="entry name" value="Pilus_4_PilW"/>
</dbReference>
<dbReference type="PANTHER" id="PTHR12558:SF33">
    <property type="entry name" value="BLL7664 PROTEIN"/>
    <property type="match status" value="1"/>
</dbReference>
<dbReference type="EMBL" id="CP035503">
    <property type="protein sequence ID" value="QDL37809.1"/>
    <property type="molecule type" value="Genomic_DNA"/>
</dbReference>
<keyword evidence="2" id="KW-0732">Signal</keyword>
<feature type="repeat" description="TPR" evidence="1">
    <location>
        <begin position="94"/>
        <end position="127"/>
    </location>
</feature>
<dbReference type="PROSITE" id="PS50005">
    <property type="entry name" value="TPR"/>
    <property type="match status" value="2"/>
</dbReference>
<dbReference type="AlphaFoldDB" id="A0A515DBP9"/>
<dbReference type="PROSITE" id="PS51257">
    <property type="entry name" value="PROKAR_LIPOPROTEIN"/>
    <property type="match status" value="1"/>
</dbReference>
<organism evidence="3 4">
    <name type="scientific">Rhodoferax sediminis</name>
    <dbReference type="NCBI Taxonomy" id="2509614"/>
    <lineage>
        <taxon>Bacteria</taxon>
        <taxon>Pseudomonadati</taxon>
        <taxon>Pseudomonadota</taxon>
        <taxon>Betaproteobacteria</taxon>
        <taxon>Burkholderiales</taxon>
        <taxon>Comamonadaceae</taxon>
        <taxon>Rhodoferax</taxon>
    </lineage>
</organism>
<sequence>MKNPGVGKRQVVLWLAQACFVVSALAGLAGCAANSGTTGASDAGTDIATESDATPARKRAQIRLDLAVDYFNRGQTTIALDELKRAIVTDPSYGEAYNLRGLVYMRLDDPKLAEDSFRRAMALKPRDGGILHNYGWMLCQQRRYPEADQAFKQALAIPLYGEKAKTLMTEGLCQMQAGHKAEAEATLSQSYQLDAGNPITGYNLASLLFQRNELTRARFYIRRINNTDLANAESLWLGIKVERRMNNREAMLQLADQLQRRFPQSPELVAYQKGAFDE</sequence>
<dbReference type="InterPro" id="IPR011990">
    <property type="entry name" value="TPR-like_helical_dom_sf"/>
</dbReference>
<dbReference type="SUPFAM" id="SSF48452">
    <property type="entry name" value="TPR-like"/>
    <property type="match status" value="1"/>
</dbReference>
<evidence type="ECO:0000256" key="2">
    <source>
        <dbReference type="SAM" id="SignalP"/>
    </source>
</evidence>
<dbReference type="PANTHER" id="PTHR12558">
    <property type="entry name" value="CELL DIVISION CYCLE 16,23,27"/>
    <property type="match status" value="1"/>
</dbReference>
<protein>
    <submittedName>
        <fullName evidence="3">Type IV pilus biogenesis/stability protein PilW</fullName>
    </submittedName>
</protein>
<reference evidence="3 4" key="1">
    <citation type="submission" date="2019-01" db="EMBL/GenBank/DDBJ databases">
        <title>Genomic insights into a novel species Rhodoferax sp.</title>
        <authorList>
            <person name="Jin L."/>
        </authorList>
    </citation>
    <scope>NUCLEOTIDE SEQUENCE [LARGE SCALE GENOMIC DNA]</scope>
    <source>
        <strain evidence="3 4">CHu59-6-5</strain>
    </source>
</reference>
<dbReference type="InterPro" id="IPR019734">
    <property type="entry name" value="TPR_rpt"/>
</dbReference>
<dbReference type="NCBIfam" id="TIGR02521">
    <property type="entry name" value="type_IV_pilW"/>
    <property type="match status" value="1"/>
</dbReference>
<dbReference type="SMART" id="SM00028">
    <property type="entry name" value="TPR"/>
    <property type="match status" value="3"/>
</dbReference>
<evidence type="ECO:0000313" key="4">
    <source>
        <dbReference type="Proteomes" id="UP000316798"/>
    </source>
</evidence>
<dbReference type="Gene3D" id="1.25.40.10">
    <property type="entry name" value="Tetratricopeptide repeat domain"/>
    <property type="match status" value="1"/>
</dbReference>
<feature type="signal peptide" evidence="2">
    <location>
        <begin position="1"/>
        <end position="26"/>
    </location>
</feature>
<accession>A0A515DBP9</accession>
<dbReference type="RefSeq" id="WP_142819236.1">
    <property type="nucleotide sequence ID" value="NZ_CP035503.1"/>
</dbReference>
<dbReference type="Pfam" id="PF13432">
    <property type="entry name" value="TPR_16"/>
    <property type="match status" value="1"/>
</dbReference>
<gene>
    <name evidence="3" type="primary">pilW</name>
    <name evidence="3" type="ORF">EUB48_11415</name>
</gene>
<name>A0A515DBP9_9BURK</name>
<dbReference type="KEGG" id="rhf:EUB48_11415"/>
<evidence type="ECO:0000313" key="3">
    <source>
        <dbReference type="EMBL" id="QDL37809.1"/>
    </source>
</evidence>
<dbReference type="Pfam" id="PF13374">
    <property type="entry name" value="TPR_10"/>
    <property type="match status" value="1"/>
</dbReference>
<keyword evidence="4" id="KW-1185">Reference proteome</keyword>